<dbReference type="OrthoDB" id="1684102at2759"/>
<evidence type="ECO:0000313" key="1">
    <source>
        <dbReference type="EMBL" id="CAF2818723.1"/>
    </source>
</evidence>
<protein>
    <submittedName>
        <fullName evidence="1">(salmon louse) hypothetical protein</fullName>
    </submittedName>
</protein>
<sequence length="339" mass="39071">MDLHFKFSPPVQLLFHEQAKSIVALQELQSEVNSLLEFKNILLETYPNLQSKVNKRPSSNIVVNNPINRIKSVNEKNLHLVQENCESNKEISSEFIINNELTQSWNYDGVRKSSAISKDTKVSECCPIHFHNNVSDSGFDEVIDDELFLLLDVIHKKTVKMTNMQDARVCMDQLSELNKCEKIHQQEYKANINHHDLTSLQSHYLSKSNGLVSNPSESIKNKNICRSKKKMNRENSIKIDYCSSSNEMLTSAAECSKSSSPNTKITREKIRKVLKINNVIELQRQLLTTVMEKEVYKTHLEKLCDIWAKKLKEFELQNESLQTSLSNLKLENECLRSQV</sequence>
<organism evidence="1 2">
    <name type="scientific">Lepeophtheirus salmonis</name>
    <name type="common">Salmon louse</name>
    <name type="synonym">Caligus salmonis</name>
    <dbReference type="NCBI Taxonomy" id="72036"/>
    <lineage>
        <taxon>Eukaryota</taxon>
        <taxon>Metazoa</taxon>
        <taxon>Ecdysozoa</taxon>
        <taxon>Arthropoda</taxon>
        <taxon>Crustacea</taxon>
        <taxon>Multicrustacea</taxon>
        <taxon>Hexanauplia</taxon>
        <taxon>Copepoda</taxon>
        <taxon>Siphonostomatoida</taxon>
        <taxon>Caligidae</taxon>
        <taxon>Lepeophtheirus</taxon>
    </lineage>
</organism>
<proteinExistence type="predicted"/>
<accession>A0A7R8CGU1</accession>
<reference evidence="1" key="1">
    <citation type="submission" date="2021-02" db="EMBL/GenBank/DDBJ databases">
        <authorList>
            <person name="Bekaert M."/>
        </authorList>
    </citation>
    <scope>NUCLEOTIDE SEQUENCE</scope>
    <source>
        <strain evidence="1">IoA-00</strain>
    </source>
</reference>
<dbReference type="EMBL" id="HG994591">
    <property type="protein sequence ID" value="CAF2818723.1"/>
    <property type="molecule type" value="Genomic_DNA"/>
</dbReference>
<evidence type="ECO:0000313" key="2">
    <source>
        <dbReference type="Proteomes" id="UP000675881"/>
    </source>
</evidence>
<gene>
    <name evidence="1" type="ORF">LSAA_3426</name>
</gene>
<name>A0A7R8CGU1_LEPSM</name>
<dbReference type="Proteomes" id="UP000675881">
    <property type="component" value="Chromosome 12"/>
</dbReference>
<dbReference type="AlphaFoldDB" id="A0A7R8CGU1"/>
<keyword evidence="2" id="KW-1185">Reference proteome</keyword>